<reference evidence="1 2" key="1">
    <citation type="submission" date="2020-09" db="EMBL/GenBank/DDBJ databases">
        <title>De no assembly of potato wild relative species, Solanum commersonii.</title>
        <authorList>
            <person name="Cho K."/>
        </authorList>
    </citation>
    <scope>NUCLEOTIDE SEQUENCE [LARGE SCALE GENOMIC DNA]</scope>
    <source>
        <strain evidence="1">LZ3.2</strain>
        <tissue evidence="1">Leaf</tissue>
    </source>
</reference>
<keyword evidence="2" id="KW-1185">Reference proteome</keyword>
<evidence type="ECO:0000313" key="1">
    <source>
        <dbReference type="EMBL" id="KAG5591633.1"/>
    </source>
</evidence>
<comment type="caution">
    <text evidence="1">The sequence shown here is derived from an EMBL/GenBank/DDBJ whole genome shotgun (WGS) entry which is preliminary data.</text>
</comment>
<gene>
    <name evidence="1" type="ORF">H5410_042147</name>
</gene>
<protein>
    <submittedName>
        <fullName evidence="1">Uncharacterized protein</fullName>
    </submittedName>
</protein>
<sequence length="252" mass="27756">MNSAIRPLISSLHSVSCLQHPHILDHWAVQYCFTELIGDSLTTHFLAFRSTSFKASRNGTKGGACQFGELPSWAQRSADFHFLITCVLKDSNYDTSLPKILMLAILATCASSSSTKVFKCLHESDTTLTLKNKNTMHKSTGYKKLNPKFSYGKRIKKIHFQLGEDELISSSLHKTLSKLDCAAEDCSATLVEIANELGDPPFNQLIAFSVLPSASSYSGSLGGTVLLCGTNQQLANYSFPRLSMHFLRGFAY</sequence>
<name>A0A9J5XTX8_SOLCO</name>
<dbReference type="EMBL" id="JACXVP010000008">
    <property type="protein sequence ID" value="KAG5591633.1"/>
    <property type="molecule type" value="Genomic_DNA"/>
</dbReference>
<proteinExistence type="predicted"/>
<dbReference type="Proteomes" id="UP000824120">
    <property type="component" value="Chromosome 8"/>
</dbReference>
<dbReference type="AlphaFoldDB" id="A0A9J5XTX8"/>
<evidence type="ECO:0000313" key="2">
    <source>
        <dbReference type="Proteomes" id="UP000824120"/>
    </source>
</evidence>
<organism evidence="1 2">
    <name type="scientific">Solanum commersonii</name>
    <name type="common">Commerson's wild potato</name>
    <name type="synonym">Commerson's nightshade</name>
    <dbReference type="NCBI Taxonomy" id="4109"/>
    <lineage>
        <taxon>Eukaryota</taxon>
        <taxon>Viridiplantae</taxon>
        <taxon>Streptophyta</taxon>
        <taxon>Embryophyta</taxon>
        <taxon>Tracheophyta</taxon>
        <taxon>Spermatophyta</taxon>
        <taxon>Magnoliopsida</taxon>
        <taxon>eudicotyledons</taxon>
        <taxon>Gunneridae</taxon>
        <taxon>Pentapetalae</taxon>
        <taxon>asterids</taxon>
        <taxon>lamiids</taxon>
        <taxon>Solanales</taxon>
        <taxon>Solanaceae</taxon>
        <taxon>Solanoideae</taxon>
        <taxon>Solaneae</taxon>
        <taxon>Solanum</taxon>
    </lineage>
</organism>
<accession>A0A9J5XTX8</accession>